<evidence type="ECO:0000256" key="1">
    <source>
        <dbReference type="SAM" id="MobiDB-lite"/>
    </source>
</evidence>
<dbReference type="EMBL" id="MLYO01000024">
    <property type="protein sequence ID" value="OIK05062.1"/>
    <property type="molecule type" value="Genomic_DNA"/>
</dbReference>
<dbReference type="RefSeq" id="WP_071381263.1">
    <property type="nucleotide sequence ID" value="NZ_MLYO01000024.1"/>
</dbReference>
<evidence type="ECO:0000313" key="2">
    <source>
        <dbReference type="EMBL" id="OIK05062.1"/>
    </source>
</evidence>
<feature type="region of interest" description="Disordered" evidence="1">
    <location>
        <begin position="22"/>
        <end position="79"/>
    </location>
</feature>
<sequence>MAWDEWEQLKADALARRQEGMRLDSAADADSGGGTGAAPDLKMNHAGNKAAVKALREEIRPDTDKAGSHADDSSSTAARKFSGWATGSALKAAHAEWELQVKNLKGRLGDDQTALEKTHQDFRYTDIGVRSRIAQINMGSNLGEEG</sequence>
<name>A0A1S2QFZ5_9ACTN</name>
<comment type="caution">
    <text evidence="2">The sequence shown here is derived from an EMBL/GenBank/DDBJ whole genome shotgun (WGS) entry which is preliminary data.</text>
</comment>
<dbReference type="Proteomes" id="UP000179642">
    <property type="component" value="Unassembled WGS sequence"/>
</dbReference>
<dbReference type="AlphaFoldDB" id="A0A1S2QFZ5"/>
<accession>A0A1S2QFZ5</accession>
<organism evidence="2 3">
    <name type="scientific">Streptomyces monashensis</name>
    <dbReference type="NCBI Taxonomy" id="1678012"/>
    <lineage>
        <taxon>Bacteria</taxon>
        <taxon>Bacillati</taxon>
        <taxon>Actinomycetota</taxon>
        <taxon>Actinomycetes</taxon>
        <taxon>Kitasatosporales</taxon>
        <taxon>Streptomycetaceae</taxon>
        <taxon>Streptomyces</taxon>
    </lineage>
</organism>
<dbReference type="OrthoDB" id="4331735at2"/>
<feature type="compositionally biased region" description="Basic and acidic residues" evidence="1">
    <location>
        <begin position="54"/>
        <end position="72"/>
    </location>
</feature>
<proteinExistence type="predicted"/>
<keyword evidence="3" id="KW-1185">Reference proteome</keyword>
<gene>
    <name evidence="2" type="ORF">BIV23_14720</name>
</gene>
<evidence type="ECO:0000313" key="3">
    <source>
        <dbReference type="Proteomes" id="UP000179642"/>
    </source>
</evidence>
<protein>
    <submittedName>
        <fullName evidence="2">Uncharacterized protein</fullName>
    </submittedName>
</protein>
<reference evidence="2 3" key="1">
    <citation type="submission" date="2016-10" db="EMBL/GenBank/DDBJ databases">
        <title>Genome sequence of Streptomyces sp. MUSC 1.</title>
        <authorList>
            <person name="Lee L.-H."/>
            <person name="Ser H.-L."/>
            <person name="Law J.W.-F."/>
        </authorList>
    </citation>
    <scope>NUCLEOTIDE SEQUENCE [LARGE SCALE GENOMIC DNA]</scope>
    <source>
        <strain evidence="2 3">MUSC 1</strain>
    </source>
</reference>